<dbReference type="Pfam" id="PF02770">
    <property type="entry name" value="Acyl-CoA_dh_M"/>
    <property type="match status" value="1"/>
</dbReference>
<comment type="cofactor">
    <cofactor evidence="1 5">
        <name>FAD</name>
        <dbReference type="ChEBI" id="CHEBI:57692"/>
    </cofactor>
</comment>
<dbReference type="SUPFAM" id="SSF47203">
    <property type="entry name" value="Acyl-CoA dehydrogenase C-terminal domain-like"/>
    <property type="match status" value="1"/>
</dbReference>
<protein>
    <submittedName>
        <fullName evidence="9">Acyl-CoA dehydrogenase</fullName>
    </submittedName>
</protein>
<keyword evidence="4 5" id="KW-0274">FAD</keyword>
<evidence type="ECO:0000256" key="1">
    <source>
        <dbReference type="ARBA" id="ARBA00001974"/>
    </source>
</evidence>
<evidence type="ECO:0000259" key="7">
    <source>
        <dbReference type="Pfam" id="PF02770"/>
    </source>
</evidence>
<keyword evidence="3 5" id="KW-0285">Flavoprotein</keyword>
<evidence type="ECO:0000256" key="3">
    <source>
        <dbReference type="ARBA" id="ARBA00022630"/>
    </source>
</evidence>
<dbReference type="OrthoDB" id="275197at2157"/>
<comment type="similarity">
    <text evidence="2 5">Belongs to the acyl-CoA dehydrogenase family.</text>
</comment>
<evidence type="ECO:0000256" key="4">
    <source>
        <dbReference type="ARBA" id="ARBA00022827"/>
    </source>
</evidence>
<keyword evidence="5" id="KW-0560">Oxidoreductase</keyword>
<dbReference type="InterPro" id="IPR046373">
    <property type="entry name" value="Acyl-CoA_Oxase/DH_mid-dom_sf"/>
</dbReference>
<dbReference type="InterPro" id="IPR037069">
    <property type="entry name" value="AcylCoA_DH/ox_N_sf"/>
</dbReference>
<evidence type="ECO:0000313" key="10">
    <source>
        <dbReference type="Proteomes" id="UP000199076"/>
    </source>
</evidence>
<organism evidence="9 10">
    <name type="scientific">Halorientalis regularis</name>
    <dbReference type="NCBI Taxonomy" id="660518"/>
    <lineage>
        <taxon>Archaea</taxon>
        <taxon>Methanobacteriati</taxon>
        <taxon>Methanobacteriota</taxon>
        <taxon>Stenosarchaea group</taxon>
        <taxon>Halobacteria</taxon>
        <taxon>Halobacteriales</taxon>
        <taxon>Haloarculaceae</taxon>
        <taxon>Halorientalis</taxon>
    </lineage>
</organism>
<dbReference type="GO" id="GO:0046359">
    <property type="term" value="P:butyrate catabolic process"/>
    <property type="evidence" value="ECO:0007669"/>
    <property type="project" value="TreeGrafter"/>
</dbReference>
<dbReference type="AlphaFoldDB" id="A0A1G7PWI7"/>
<feature type="domain" description="Acyl-CoA oxidase/dehydrogenase middle" evidence="7">
    <location>
        <begin position="119"/>
        <end position="207"/>
    </location>
</feature>
<dbReference type="Pfam" id="PF00441">
    <property type="entry name" value="Acyl-CoA_dh_1"/>
    <property type="match status" value="1"/>
</dbReference>
<dbReference type="PROSITE" id="PS00072">
    <property type="entry name" value="ACYL_COA_DH_1"/>
    <property type="match status" value="1"/>
</dbReference>
<gene>
    <name evidence="9" type="ORF">SAMN05216218_11151</name>
</gene>
<evidence type="ECO:0000259" key="6">
    <source>
        <dbReference type="Pfam" id="PF00441"/>
    </source>
</evidence>
<dbReference type="InterPro" id="IPR006091">
    <property type="entry name" value="Acyl-CoA_Oxase/DH_mid-dom"/>
</dbReference>
<dbReference type="STRING" id="660518.SAMN05216218_11151"/>
<proteinExistence type="inferred from homology"/>
<feature type="domain" description="Acyl-CoA dehydrogenase/oxidase N-terminal" evidence="8">
    <location>
        <begin position="5"/>
        <end position="114"/>
    </location>
</feature>
<evidence type="ECO:0000256" key="2">
    <source>
        <dbReference type="ARBA" id="ARBA00009347"/>
    </source>
</evidence>
<dbReference type="GO" id="GO:0033539">
    <property type="term" value="P:fatty acid beta-oxidation using acyl-CoA dehydrogenase"/>
    <property type="evidence" value="ECO:0007669"/>
    <property type="project" value="TreeGrafter"/>
</dbReference>
<keyword evidence="10" id="KW-1185">Reference proteome</keyword>
<dbReference type="EMBL" id="FNBK01000011">
    <property type="protein sequence ID" value="SDF90591.1"/>
    <property type="molecule type" value="Genomic_DNA"/>
</dbReference>
<dbReference type="Gene3D" id="1.10.540.10">
    <property type="entry name" value="Acyl-CoA dehydrogenase/oxidase, N-terminal domain"/>
    <property type="match status" value="1"/>
</dbReference>
<dbReference type="Proteomes" id="UP000199076">
    <property type="component" value="Unassembled WGS sequence"/>
</dbReference>
<dbReference type="SUPFAM" id="SSF56645">
    <property type="entry name" value="Acyl-CoA dehydrogenase NM domain-like"/>
    <property type="match status" value="1"/>
</dbReference>
<dbReference type="Pfam" id="PF02771">
    <property type="entry name" value="Acyl-CoA_dh_N"/>
    <property type="match status" value="1"/>
</dbReference>
<evidence type="ECO:0000259" key="8">
    <source>
        <dbReference type="Pfam" id="PF02771"/>
    </source>
</evidence>
<evidence type="ECO:0000256" key="5">
    <source>
        <dbReference type="RuleBase" id="RU362125"/>
    </source>
</evidence>
<sequence>MVSLTDEQRMLVETAAELAENEFAERAYEWQDEPPWENLELLADRGFLGINFDEEYGGAGLSEFEAMLLNEAVGRVCPDTAAYLNSMHMTAPRTIDMFGTPEAKEKYLPPLTEAEDFVAICISEPEAGSDVHAMNTTVEERDGDLVVNGEKTWVSRFEDSSAGVTWVRFPEGLGTVIVDFDDPGVEVANHYTNMAGHKQTHYYMEDVVVPEENVLTRGDDAFKAQLKALNWERLGVASISNTWALAALDYALEYAGDREQFGQAIGEFQGIEWKLADLVTQLEASRSLTYRAAEDAVAKGRIPDPLQTGAANLFSGQMAESVISESLQICGANGYQQGHPLEYLYRLQRGWRFAGGTDEIQKNTIARWLKRGGVPTVLD</sequence>
<dbReference type="InterPro" id="IPR009075">
    <property type="entry name" value="AcylCo_DH/oxidase_C"/>
</dbReference>
<dbReference type="GO" id="GO:0003995">
    <property type="term" value="F:acyl-CoA dehydrogenase activity"/>
    <property type="evidence" value="ECO:0007669"/>
    <property type="project" value="InterPro"/>
</dbReference>
<feature type="domain" description="Acyl-CoA dehydrogenase/oxidase C-terminal" evidence="6">
    <location>
        <begin position="222"/>
        <end position="369"/>
    </location>
</feature>
<dbReference type="Gene3D" id="1.20.140.10">
    <property type="entry name" value="Butyryl-CoA Dehydrogenase, subunit A, domain 3"/>
    <property type="match status" value="1"/>
</dbReference>
<dbReference type="Gene3D" id="2.40.110.10">
    <property type="entry name" value="Butyryl-CoA Dehydrogenase, subunit A, domain 2"/>
    <property type="match status" value="1"/>
</dbReference>
<dbReference type="InterPro" id="IPR013786">
    <property type="entry name" value="AcylCoA_DH/ox_N"/>
</dbReference>
<dbReference type="RefSeq" id="WP_092693588.1">
    <property type="nucleotide sequence ID" value="NZ_FNBK01000011.1"/>
</dbReference>
<dbReference type="InterPro" id="IPR036250">
    <property type="entry name" value="AcylCo_DH-like_C"/>
</dbReference>
<accession>A0A1G7PWI7</accession>
<dbReference type="PANTHER" id="PTHR43884:SF12">
    <property type="entry name" value="ISOVALERYL-COA DEHYDROGENASE, MITOCHONDRIAL-RELATED"/>
    <property type="match status" value="1"/>
</dbReference>
<dbReference type="InterPro" id="IPR006089">
    <property type="entry name" value="Acyl-CoA_DH_CS"/>
</dbReference>
<reference evidence="10" key="1">
    <citation type="submission" date="2016-10" db="EMBL/GenBank/DDBJ databases">
        <authorList>
            <person name="Varghese N."/>
            <person name="Submissions S."/>
        </authorList>
    </citation>
    <scope>NUCLEOTIDE SEQUENCE [LARGE SCALE GENOMIC DNA]</scope>
    <source>
        <strain evidence="10">IBRC-M 10760</strain>
    </source>
</reference>
<dbReference type="PANTHER" id="PTHR43884">
    <property type="entry name" value="ACYL-COA DEHYDROGENASE"/>
    <property type="match status" value="1"/>
</dbReference>
<dbReference type="InterPro" id="IPR009100">
    <property type="entry name" value="AcylCoA_DH/oxidase_NM_dom_sf"/>
</dbReference>
<name>A0A1G7PWI7_9EURY</name>
<evidence type="ECO:0000313" key="9">
    <source>
        <dbReference type="EMBL" id="SDF90591.1"/>
    </source>
</evidence>
<dbReference type="GO" id="GO:0050660">
    <property type="term" value="F:flavin adenine dinucleotide binding"/>
    <property type="evidence" value="ECO:0007669"/>
    <property type="project" value="InterPro"/>
</dbReference>